<dbReference type="PANTHER" id="PTHR11407">
    <property type="entry name" value="LYSOZYME C"/>
    <property type="match status" value="1"/>
</dbReference>
<keyword evidence="11" id="KW-1185">Reference proteome</keyword>
<feature type="chain" id="PRO_5042887478" description="lysozyme" evidence="8">
    <location>
        <begin position="17"/>
        <end position="140"/>
    </location>
</feature>
<evidence type="ECO:0000256" key="6">
    <source>
        <dbReference type="ARBA" id="ARBA00023295"/>
    </source>
</evidence>
<sequence>MLRVALLLALVCAGGAKIYQPCDLARELLYTYGLPRSQIATWVCIAFAESSYNTAAVGPPNSDGSRDHGLFQINDSYWCYPGKGCATSCSSFEDDNIADDVACVRKIYSQTAGYSGNGFTAWTTYSRCYSPDSYIAGCGI</sequence>
<feature type="signal peptide" evidence="8">
    <location>
        <begin position="1"/>
        <end position="16"/>
    </location>
</feature>
<dbReference type="GO" id="GO:0003796">
    <property type="term" value="F:lysozyme activity"/>
    <property type="evidence" value="ECO:0007669"/>
    <property type="project" value="UniProtKB-EC"/>
</dbReference>
<reference evidence="10 11" key="1">
    <citation type="submission" date="2024-03" db="EMBL/GenBank/DDBJ databases">
        <title>The genome assembly and annotation of the cricket Gryllus longicercus Weissman &amp; Gray.</title>
        <authorList>
            <person name="Szrajer S."/>
            <person name="Gray D."/>
            <person name="Ylla G."/>
        </authorList>
    </citation>
    <scope>NUCLEOTIDE SEQUENCE [LARGE SCALE GENOMIC DNA]</scope>
    <source>
        <strain evidence="10">DAG 2021-001</strain>
        <tissue evidence="10">Whole body minus gut</tissue>
    </source>
</reference>
<dbReference type="SUPFAM" id="SSF53955">
    <property type="entry name" value="Lysozyme-like"/>
    <property type="match status" value="1"/>
</dbReference>
<evidence type="ECO:0000256" key="5">
    <source>
        <dbReference type="ARBA" id="ARBA00023157"/>
    </source>
</evidence>
<name>A0AAN9Z549_9ORTH</name>
<evidence type="ECO:0000313" key="10">
    <source>
        <dbReference type="EMBL" id="KAK7864931.1"/>
    </source>
</evidence>
<evidence type="ECO:0000313" key="11">
    <source>
        <dbReference type="Proteomes" id="UP001378592"/>
    </source>
</evidence>
<dbReference type="InterPro" id="IPR019799">
    <property type="entry name" value="Glyco_hydro_22_CS"/>
</dbReference>
<dbReference type="EC" id="3.2.1.17" evidence="3"/>
<comment type="caution">
    <text evidence="10">The sequence shown here is derived from an EMBL/GenBank/DDBJ whole genome shotgun (WGS) entry which is preliminary data.</text>
</comment>
<evidence type="ECO:0000259" key="9">
    <source>
        <dbReference type="PROSITE" id="PS00128"/>
    </source>
</evidence>
<dbReference type="PROSITE" id="PS00128">
    <property type="entry name" value="GLYCOSYL_HYDROL_F22_1"/>
    <property type="match status" value="1"/>
</dbReference>
<protein>
    <recommendedName>
        <fullName evidence="3">lysozyme</fullName>
        <ecNumber evidence="3">3.2.1.17</ecNumber>
    </recommendedName>
</protein>
<evidence type="ECO:0000256" key="3">
    <source>
        <dbReference type="ARBA" id="ARBA00012732"/>
    </source>
</evidence>
<dbReference type="InterPro" id="IPR001916">
    <property type="entry name" value="Glyco_hydro_22"/>
</dbReference>
<feature type="domain" description="Glycosyl hydrolases family 22 (GH22)" evidence="9">
    <location>
        <begin position="85"/>
        <end position="103"/>
    </location>
</feature>
<comment type="similarity">
    <text evidence="2 7">Belongs to the glycosyl hydrolase 22 family.</text>
</comment>
<keyword evidence="6" id="KW-0326">Glycosidase</keyword>
<dbReference type="EMBL" id="JAZDUA010000190">
    <property type="protein sequence ID" value="KAK7864931.1"/>
    <property type="molecule type" value="Genomic_DNA"/>
</dbReference>
<proteinExistence type="inferred from homology"/>
<dbReference type="Proteomes" id="UP001378592">
    <property type="component" value="Unassembled WGS sequence"/>
</dbReference>
<dbReference type="GO" id="GO:0042742">
    <property type="term" value="P:defense response to bacterium"/>
    <property type="evidence" value="ECO:0007669"/>
    <property type="project" value="UniProtKB-KW"/>
</dbReference>
<dbReference type="CDD" id="cd16899">
    <property type="entry name" value="LYZ_C_invert"/>
    <property type="match status" value="1"/>
</dbReference>
<evidence type="ECO:0000256" key="2">
    <source>
        <dbReference type="ARBA" id="ARBA00010859"/>
    </source>
</evidence>
<dbReference type="GO" id="GO:0031640">
    <property type="term" value="P:killing of cells of another organism"/>
    <property type="evidence" value="ECO:0007669"/>
    <property type="project" value="UniProtKB-KW"/>
</dbReference>
<dbReference type="PRINTS" id="PR00135">
    <property type="entry name" value="LYZLACT"/>
</dbReference>
<keyword evidence="4" id="KW-0081">Bacteriolytic enzyme</keyword>
<dbReference type="AlphaFoldDB" id="A0AAN9Z549"/>
<evidence type="ECO:0000256" key="1">
    <source>
        <dbReference type="ARBA" id="ARBA00000632"/>
    </source>
</evidence>
<dbReference type="Gene3D" id="1.10.530.10">
    <property type="match status" value="1"/>
</dbReference>
<dbReference type="FunFam" id="1.10.530.10:FF:000001">
    <property type="entry name" value="Lysozyme C"/>
    <property type="match status" value="1"/>
</dbReference>
<evidence type="ECO:0000256" key="4">
    <source>
        <dbReference type="ARBA" id="ARBA00022638"/>
    </source>
</evidence>
<dbReference type="InterPro" id="IPR023346">
    <property type="entry name" value="Lysozyme-like_dom_sf"/>
</dbReference>
<evidence type="ECO:0000256" key="8">
    <source>
        <dbReference type="SAM" id="SignalP"/>
    </source>
</evidence>
<comment type="catalytic activity">
    <reaction evidence="1">
        <text>Hydrolysis of (1-&gt;4)-beta-linkages between N-acetylmuramic acid and N-acetyl-D-glucosamine residues in a peptidoglycan and between N-acetyl-D-glucosamine residues in chitodextrins.</text>
        <dbReference type="EC" id="3.2.1.17"/>
    </reaction>
</comment>
<dbReference type="SMART" id="SM00263">
    <property type="entry name" value="LYZ1"/>
    <property type="match status" value="1"/>
</dbReference>
<keyword evidence="4" id="KW-0929">Antimicrobial</keyword>
<keyword evidence="5" id="KW-1015">Disulfide bond</keyword>
<dbReference type="Pfam" id="PF00062">
    <property type="entry name" value="Lys"/>
    <property type="match status" value="1"/>
</dbReference>
<evidence type="ECO:0000256" key="7">
    <source>
        <dbReference type="RuleBase" id="RU004440"/>
    </source>
</evidence>
<keyword evidence="8" id="KW-0732">Signal</keyword>
<dbReference type="PROSITE" id="PS51348">
    <property type="entry name" value="GLYCOSYL_HYDROL_F22_2"/>
    <property type="match status" value="1"/>
</dbReference>
<accession>A0AAN9Z549</accession>
<gene>
    <name evidence="10" type="ORF">R5R35_008731</name>
</gene>
<organism evidence="10 11">
    <name type="scientific">Gryllus longicercus</name>
    <dbReference type="NCBI Taxonomy" id="2509291"/>
    <lineage>
        <taxon>Eukaryota</taxon>
        <taxon>Metazoa</taxon>
        <taxon>Ecdysozoa</taxon>
        <taxon>Arthropoda</taxon>
        <taxon>Hexapoda</taxon>
        <taxon>Insecta</taxon>
        <taxon>Pterygota</taxon>
        <taxon>Neoptera</taxon>
        <taxon>Polyneoptera</taxon>
        <taxon>Orthoptera</taxon>
        <taxon>Ensifera</taxon>
        <taxon>Gryllidea</taxon>
        <taxon>Grylloidea</taxon>
        <taxon>Gryllidae</taxon>
        <taxon>Gryllinae</taxon>
        <taxon>Gryllus</taxon>
    </lineage>
</organism>
<keyword evidence="6" id="KW-0378">Hydrolase</keyword>
<dbReference type="PANTHER" id="PTHR11407:SF63">
    <property type="entry name" value="LYSOZYME C"/>
    <property type="match status" value="1"/>
</dbReference>